<proteinExistence type="predicted"/>
<sequence length="69" mass="7528">MGGGEGERAAVWCLAANWVSLQGGGGGEKKFKVEKSSERPRRRGAAPEHCKRAYVIPIFKKVKKEDLGN</sequence>
<protein>
    <submittedName>
        <fullName evidence="2">Uncharacterized protein</fullName>
    </submittedName>
</protein>
<evidence type="ECO:0000256" key="1">
    <source>
        <dbReference type="SAM" id="MobiDB-lite"/>
    </source>
</evidence>
<evidence type="ECO:0000313" key="2">
    <source>
        <dbReference type="EMBL" id="KAK4817318.1"/>
    </source>
</evidence>
<name>A0AAN7MW88_MYCAM</name>
<dbReference type="EMBL" id="JAUNZN010000008">
    <property type="protein sequence ID" value="KAK4817318.1"/>
    <property type="molecule type" value="Genomic_DNA"/>
</dbReference>
<feature type="compositionally biased region" description="Basic and acidic residues" evidence="1">
    <location>
        <begin position="27"/>
        <end position="47"/>
    </location>
</feature>
<accession>A0AAN7MW88</accession>
<comment type="caution">
    <text evidence="2">The sequence shown here is derived from an EMBL/GenBank/DDBJ whole genome shotgun (WGS) entry which is preliminary data.</text>
</comment>
<reference evidence="2 3" key="1">
    <citation type="journal article" date="2023" name="J. Hered.">
        <title>Chromosome-level genome of the wood stork (Mycteria americana) provides insight into avian chromosome evolution.</title>
        <authorList>
            <person name="Flamio R. Jr."/>
            <person name="Ramstad K.M."/>
        </authorList>
    </citation>
    <scope>NUCLEOTIDE SEQUENCE [LARGE SCALE GENOMIC DNA]</scope>
    <source>
        <tissue evidence="2">Blood</tissue>
    </source>
</reference>
<dbReference type="AlphaFoldDB" id="A0AAN7MW88"/>
<gene>
    <name evidence="2" type="ORF">QYF61_009171</name>
</gene>
<evidence type="ECO:0000313" key="3">
    <source>
        <dbReference type="Proteomes" id="UP001333110"/>
    </source>
</evidence>
<dbReference type="Proteomes" id="UP001333110">
    <property type="component" value="Unassembled WGS sequence"/>
</dbReference>
<organism evidence="2 3">
    <name type="scientific">Mycteria americana</name>
    <name type="common">Wood stork</name>
    <dbReference type="NCBI Taxonomy" id="33587"/>
    <lineage>
        <taxon>Eukaryota</taxon>
        <taxon>Metazoa</taxon>
        <taxon>Chordata</taxon>
        <taxon>Craniata</taxon>
        <taxon>Vertebrata</taxon>
        <taxon>Euteleostomi</taxon>
        <taxon>Archelosauria</taxon>
        <taxon>Archosauria</taxon>
        <taxon>Dinosauria</taxon>
        <taxon>Saurischia</taxon>
        <taxon>Theropoda</taxon>
        <taxon>Coelurosauria</taxon>
        <taxon>Aves</taxon>
        <taxon>Neognathae</taxon>
        <taxon>Neoaves</taxon>
        <taxon>Aequornithes</taxon>
        <taxon>Ciconiiformes</taxon>
        <taxon>Ciconiidae</taxon>
        <taxon>Mycteria</taxon>
    </lineage>
</organism>
<feature type="region of interest" description="Disordered" evidence="1">
    <location>
        <begin position="25"/>
        <end position="47"/>
    </location>
</feature>
<keyword evidence="3" id="KW-1185">Reference proteome</keyword>